<evidence type="ECO:0000313" key="2">
    <source>
        <dbReference type="Proteomes" id="UP000287124"/>
    </source>
</evidence>
<organism evidence="1 2">
    <name type="scientific">Fusarium euwallaceae</name>
    <dbReference type="NCBI Taxonomy" id="1147111"/>
    <lineage>
        <taxon>Eukaryota</taxon>
        <taxon>Fungi</taxon>
        <taxon>Dikarya</taxon>
        <taxon>Ascomycota</taxon>
        <taxon>Pezizomycotina</taxon>
        <taxon>Sordariomycetes</taxon>
        <taxon>Hypocreomycetidae</taxon>
        <taxon>Hypocreales</taxon>
        <taxon>Nectriaceae</taxon>
        <taxon>Fusarium</taxon>
        <taxon>Fusarium solani species complex</taxon>
    </lineage>
</organism>
<gene>
    <name evidence="1" type="ORF">BHE90_017216</name>
</gene>
<evidence type="ECO:0000313" key="1">
    <source>
        <dbReference type="EMBL" id="RTE68406.1"/>
    </source>
</evidence>
<protein>
    <recommendedName>
        <fullName evidence="3">Heterokaryon incompatibility domain-containing protein</fullName>
    </recommendedName>
</protein>
<dbReference type="Proteomes" id="UP000287124">
    <property type="component" value="Unassembled WGS sequence"/>
</dbReference>
<dbReference type="PANTHER" id="PTHR39596:SF3">
    <property type="entry name" value="HETEROKARYON INCOMPATIBILITY DOMAIN-CONTAINING PROTEIN"/>
    <property type="match status" value="1"/>
</dbReference>
<dbReference type="PANTHER" id="PTHR39596">
    <property type="match status" value="1"/>
</dbReference>
<evidence type="ECO:0008006" key="3">
    <source>
        <dbReference type="Google" id="ProtNLM"/>
    </source>
</evidence>
<proteinExistence type="predicted"/>
<comment type="caution">
    <text evidence="1">The sequence shown here is derived from an EMBL/GenBank/DDBJ whole genome shotgun (WGS) entry which is preliminary data.</text>
</comment>
<sequence length="797" mass="89529">MDYIPLPSDPIGTPLAVPLLNHTGYDGRIRFVDYPEHQGWGKRTAIEWIAVFERPTPHFQAFLQRWLLFCPLRAFAGQEFDVSDLRHIDASRGEAELTLAMLPQLAEQWLEYDPSKLINRSIEVGETLSHAMNIQQLLSSADPADGAGKSIDDMTQYSLVEYISLRPGRKDPCHPLVSIALSSLLTFIRAVFIRSLAKITGKAAADRALINHCVVYQWRSPIWADLLQRGWCPSELTPMSVRFNTMGLAFMARVERPISSRNHKVATEYPSAGGRLSRQGSQLCSSFTCVHRRLQDSTYTTAHVHDCKGCPTILARMEQMSTIFTREGGSFPLVVSVDEQDHNAHVRLVPWEPGVRYTAISHVWSDGLGNVNENGIPRCQLQRLSRYVRNLVGNSADAPLFWLDSLCVPPDAICEPPEAVHERKLQDLAMAKMRDTYSGSTATLVLDAWLLSTRSAGMTDAEKMMRIFSCAWNSRLWTYQEGALPDALFFQFEDVAENLDDMRARLEGQIKKDAALRFTLGERLLFQYHSLRGFRNFDPRSENFILFILSSMAFRSTSVATDEALCLSTLMGLDMDAMLRIQPEQRMAALWRQVPYAPSSLLLSVVPTLDEPGLSWAPYSTLLVEDRLSETGSLNTLPDASMSRSTTLTPQGLQIECPALVIRCGNLWPQGNFLVKDNLGFFYHVRMVLHKTLISEMFRGFVTVLIIHSYDKVHDCVQPEGVVQPLLLKQPPVDGLMIGRKIGIAAIRRLTPTMDAELLEAIAFFESLGKPIDEVGDVRMFEAVDGQNMVCKKWCVA</sequence>
<name>A0A430KY55_9HYPO</name>
<keyword evidence="2" id="KW-1185">Reference proteome</keyword>
<reference evidence="1 2" key="1">
    <citation type="submission" date="2017-06" db="EMBL/GenBank/DDBJ databases">
        <title>Comparative genomic analysis of Ambrosia Fusariam Clade fungi.</title>
        <authorList>
            <person name="Stajich J.E."/>
            <person name="Carrillo J."/>
            <person name="Kijimoto T."/>
            <person name="Eskalen A."/>
            <person name="O'Donnell K."/>
            <person name="Kasson M."/>
        </authorList>
    </citation>
    <scope>NUCLEOTIDE SEQUENCE [LARGE SCALE GENOMIC DNA]</scope>
    <source>
        <strain evidence="1 2">UCR1854</strain>
    </source>
</reference>
<dbReference type="EMBL" id="MIKF01000873">
    <property type="protein sequence ID" value="RTE68406.1"/>
    <property type="molecule type" value="Genomic_DNA"/>
</dbReference>
<accession>A0A430KY55</accession>
<dbReference type="AlphaFoldDB" id="A0A430KY55"/>